<sequence length="226" mass="24752">MDVVVTGRHCQVPEEFREHVSERVGLIEKLRDRVIRVEVLVSAGGHTKQPDQGSRVEITLIGKGPVVRAEASAQDKTAAFEQALDKLRSQLRKAHDRRRVSRGRRAPRSVAEATAELAELPVPMDGDRPDDQPDKHTVAGIEVTGGGPLVVREKTFAGAPMTLEQALDQMELLGHDFYLFVDAVSGLPSVVYRRRYFDYGVIHIDTAADADPTATNPSTPQRAASA</sequence>
<gene>
    <name evidence="3" type="primary">hpf</name>
    <name evidence="6" type="ORF">GGQ54_000405</name>
</gene>
<dbReference type="HAMAP" id="MF_00839">
    <property type="entry name" value="HPF"/>
    <property type="match status" value="1"/>
</dbReference>
<evidence type="ECO:0000256" key="4">
    <source>
        <dbReference type="SAM" id="MobiDB-lite"/>
    </source>
</evidence>
<evidence type="ECO:0000256" key="1">
    <source>
        <dbReference type="ARBA" id="ARBA00022490"/>
    </source>
</evidence>
<accession>A0A7Z0IJS7</accession>
<dbReference type="Proteomes" id="UP000527616">
    <property type="component" value="Unassembled WGS sequence"/>
</dbReference>
<dbReference type="EMBL" id="JACBZS010000001">
    <property type="protein sequence ID" value="NYI69845.1"/>
    <property type="molecule type" value="Genomic_DNA"/>
</dbReference>
<feature type="domain" description="Sigma 54 modulation/S30EA ribosomal protein C-terminal" evidence="5">
    <location>
        <begin position="148"/>
        <end position="201"/>
    </location>
</feature>
<evidence type="ECO:0000313" key="7">
    <source>
        <dbReference type="Proteomes" id="UP000527616"/>
    </source>
</evidence>
<dbReference type="InterPro" id="IPR034694">
    <property type="entry name" value="HPF_long/plastid"/>
</dbReference>
<dbReference type="RefSeq" id="WP_179443869.1">
    <property type="nucleotide sequence ID" value="NZ_JACBZS010000001.1"/>
</dbReference>
<proteinExistence type="inferred from homology"/>
<dbReference type="GO" id="GO:0043024">
    <property type="term" value="F:ribosomal small subunit binding"/>
    <property type="evidence" value="ECO:0007669"/>
    <property type="project" value="TreeGrafter"/>
</dbReference>
<evidence type="ECO:0000259" key="5">
    <source>
        <dbReference type="Pfam" id="PF16321"/>
    </source>
</evidence>
<evidence type="ECO:0000313" key="6">
    <source>
        <dbReference type="EMBL" id="NYI69845.1"/>
    </source>
</evidence>
<dbReference type="NCBIfam" id="TIGR00741">
    <property type="entry name" value="yfiA"/>
    <property type="match status" value="1"/>
</dbReference>
<dbReference type="GO" id="GO:0045900">
    <property type="term" value="P:negative regulation of translational elongation"/>
    <property type="evidence" value="ECO:0007669"/>
    <property type="project" value="TreeGrafter"/>
</dbReference>
<dbReference type="InterPro" id="IPR050574">
    <property type="entry name" value="HPF/YfiA_ribosome-assoc"/>
</dbReference>
<dbReference type="InterPro" id="IPR036567">
    <property type="entry name" value="RHF-like"/>
</dbReference>
<dbReference type="GO" id="GO:0022627">
    <property type="term" value="C:cytosolic small ribosomal subunit"/>
    <property type="evidence" value="ECO:0007669"/>
    <property type="project" value="TreeGrafter"/>
</dbReference>
<dbReference type="PANTHER" id="PTHR33231:SF1">
    <property type="entry name" value="30S RIBOSOMAL PROTEIN"/>
    <property type="match status" value="1"/>
</dbReference>
<comment type="caution">
    <text evidence="6">The sequence shown here is derived from an EMBL/GenBank/DDBJ whole genome shotgun (WGS) entry which is preliminary data.</text>
</comment>
<organism evidence="6 7">
    <name type="scientific">Naumannella cuiyingiana</name>
    <dbReference type="NCBI Taxonomy" id="1347891"/>
    <lineage>
        <taxon>Bacteria</taxon>
        <taxon>Bacillati</taxon>
        <taxon>Actinomycetota</taxon>
        <taxon>Actinomycetes</taxon>
        <taxon>Propionibacteriales</taxon>
        <taxon>Propionibacteriaceae</taxon>
        <taxon>Naumannella</taxon>
    </lineage>
</organism>
<feature type="compositionally biased region" description="Basic residues" evidence="4">
    <location>
        <begin position="92"/>
        <end position="107"/>
    </location>
</feature>
<dbReference type="SUPFAM" id="SSF69754">
    <property type="entry name" value="Ribosome binding protein Y (YfiA homologue)"/>
    <property type="match status" value="1"/>
</dbReference>
<comment type="similarity">
    <text evidence="3">Belongs to the HPF/YfiA ribosome-associated protein family. Long HPF subfamily.</text>
</comment>
<dbReference type="CDD" id="cd00552">
    <property type="entry name" value="RaiA"/>
    <property type="match status" value="1"/>
</dbReference>
<comment type="function">
    <text evidence="3">Required for dimerization of active 70S ribosomes into 100S ribosomes in stationary phase; 100S ribosomes are translationally inactive and sometimes present during exponential growth.</text>
</comment>
<keyword evidence="7" id="KW-1185">Reference proteome</keyword>
<dbReference type="InterPro" id="IPR032528">
    <property type="entry name" value="Ribosom_S30AE_C"/>
</dbReference>
<comment type="subcellular location">
    <subcellularLocation>
        <location evidence="3">Cytoplasm</location>
    </subcellularLocation>
</comment>
<dbReference type="Pfam" id="PF16321">
    <property type="entry name" value="Ribosom_S30AE_C"/>
    <property type="match status" value="1"/>
</dbReference>
<protein>
    <recommendedName>
        <fullName evidence="3">Ribosome hibernation promoting factor</fullName>
        <shortName evidence="3">HPF</shortName>
    </recommendedName>
</protein>
<feature type="region of interest" description="Disordered" evidence="4">
    <location>
        <begin position="92"/>
        <end position="112"/>
    </location>
</feature>
<dbReference type="AlphaFoldDB" id="A0A7Z0IJS7"/>
<name>A0A7Z0IJS7_9ACTN</name>
<evidence type="ECO:0000256" key="3">
    <source>
        <dbReference type="HAMAP-Rule" id="MF_00839"/>
    </source>
</evidence>
<evidence type="ECO:0000256" key="2">
    <source>
        <dbReference type="ARBA" id="ARBA00022845"/>
    </source>
</evidence>
<keyword evidence="1 3" id="KW-0963">Cytoplasm</keyword>
<dbReference type="InterPro" id="IPR003489">
    <property type="entry name" value="RHF/RaiA"/>
</dbReference>
<dbReference type="PANTHER" id="PTHR33231">
    <property type="entry name" value="30S RIBOSOMAL PROTEIN"/>
    <property type="match status" value="1"/>
</dbReference>
<dbReference type="Pfam" id="PF02482">
    <property type="entry name" value="Ribosomal_S30AE"/>
    <property type="match status" value="1"/>
</dbReference>
<keyword evidence="2 3" id="KW-0810">Translation regulation</keyword>
<dbReference type="Gene3D" id="3.30.160.100">
    <property type="entry name" value="Ribosome hibernation promotion factor-like"/>
    <property type="match status" value="1"/>
</dbReference>
<dbReference type="InterPro" id="IPR038416">
    <property type="entry name" value="Ribosom_S30AE_C_sf"/>
</dbReference>
<reference evidence="6 7" key="1">
    <citation type="submission" date="2020-07" db="EMBL/GenBank/DDBJ databases">
        <title>Sequencing the genomes of 1000 actinobacteria strains.</title>
        <authorList>
            <person name="Klenk H.-P."/>
        </authorList>
    </citation>
    <scope>NUCLEOTIDE SEQUENCE [LARGE SCALE GENOMIC DNA]</scope>
    <source>
        <strain evidence="6 7">DSM 103164</strain>
    </source>
</reference>
<comment type="subunit">
    <text evidence="3">Interacts with 100S ribosomes.</text>
</comment>
<dbReference type="Gene3D" id="3.30.505.50">
    <property type="entry name" value="Sigma 54 modulation/S30EA ribosomal protein, C-terminal domain"/>
    <property type="match status" value="1"/>
</dbReference>
<dbReference type="FunFam" id="3.30.505.50:FF:000002">
    <property type="entry name" value="Ribosome hibernation promoting factor"/>
    <property type="match status" value="1"/>
</dbReference>